<feature type="region of interest" description="Disordered" evidence="9">
    <location>
        <begin position="634"/>
        <end position="657"/>
    </location>
</feature>
<evidence type="ECO:0000256" key="8">
    <source>
        <dbReference type="ARBA" id="ARBA00023242"/>
    </source>
</evidence>
<feature type="compositionally biased region" description="Acidic residues" evidence="9">
    <location>
        <begin position="351"/>
        <end position="365"/>
    </location>
</feature>
<dbReference type="Gene3D" id="1.10.472.170">
    <property type="match status" value="1"/>
</dbReference>
<evidence type="ECO:0000256" key="9">
    <source>
        <dbReference type="SAM" id="MobiDB-lite"/>
    </source>
</evidence>
<evidence type="ECO:0000313" key="10">
    <source>
        <dbReference type="EMBL" id="KAF9533448.1"/>
    </source>
</evidence>
<evidence type="ECO:0000256" key="1">
    <source>
        <dbReference type="ARBA" id="ARBA00004123"/>
    </source>
</evidence>
<dbReference type="AlphaFoldDB" id="A0A9P6JUZ8"/>
<evidence type="ECO:0000256" key="2">
    <source>
        <dbReference type="ARBA" id="ARBA00010857"/>
    </source>
</evidence>
<dbReference type="InterPro" id="IPR000812">
    <property type="entry name" value="TFIIB"/>
</dbReference>
<keyword evidence="6" id="KW-0805">Transcription regulation</keyword>
<dbReference type="GO" id="GO:0000126">
    <property type="term" value="C:transcription factor TFIIIB complex"/>
    <property type="evidence" value="ECO:0007669"/>
    <property type="project" value="TreeGrafter"/>
</dbReference>
<keyword evidence="8" id="KW-0539">Nucleus</keyword>
<name>A0A9P6JUZ8_9AGAR</name>
<keyword evidence="3" id="KW-0479">Metal-binding</keyword>
<keyword evidence="7" id="KW-0804">Transcription</keyword>
<reference evidence="10" key="1">
    <citation type="submission" date="2020-11" db="EMBL/GenBank/DDBJ databases">
        <authorList>
            <consortium name="DOE Joint Genome Institute"/>
            <person name="Ahrendt S."/>
            <person name="Riley R."/>
            <person name="Andreopoulos W."/>
            <person name="Labutti K."/>
            <person name="Pangilinan J."/>
            <person name="Ruiz-Duenas F.J."/>
            <person name="Barrasa J.M."/>
            <person name="Sanchez-Garcia M."/>
            <person name="Camarero S."/>
            <person name="Miyauchi S."/>
            <person name="Serrano A."/>
            <person name="Linde D."/>
            <person name="Babiker R."/>
            <person name="Drula E."/>
            <person name="Ayuso-Fernandez I."/>
            <person name="Pacheco R."/>
            <person name="Padilla G."/>
            <person name="Ferreira P."/>
            <person name="Barriuso J."/>
            <person name="Kellner H."/>
            <person name="Castanera R."/>
            <person name="Alfaro M."/>
            <person name="Ramirez L."/>
            <person name="Pisabarro A.G."/>
            <person name="Kuo A."/>
            <person name="Tritt A."/>
            <person name="Lipzen A."/>
            <person name="He G."/>
            <person name="Yan M."/>
            <person name="Ng V."/>
            <person name="Cullen D."/>
            <person name="Martin F."/>
            <person name="Rosso M.-N."/>
            <person name="Henrissat B."/>
            <person name="Hibbett D."/>
            <person name="Martinez A.T."/>
            <person name="Grigoriev I.V."/>
        </authorList>
    </citation>
    <scope>NUCLEOTIDE SEQUENCE</scope>
    <source>
        <strain evidence="10">CBS 506.95</strain>
    </source>
</reference>
<keyword evidence="11" id="KW-1185">Reference proteome</keyword>
<accession>A0A9P6JUZ8</accession>
<organism evidence="10 11">
    <name type="scientific">Crepidotus variabilis</name>
    <dbReference type="NCBI Taxonomy" id="179855"/>
    <lineage>
        <taxon>Eukaryota</taxon>
        <taxon>Fungi</taxon>
        <taxon>Dikarya</taxon>
        <taxon>Basidiomycota</taxon>
        <taxon>Agaricomycotina</taxon>
        <taxon>Agaricomycetes</taxon>
        <taxon>Agaricomycetidae</taxon>
        <taxon>Agaricales</taxon>
        <taxon>Agaricineae</taxon>
        <taxon>Crepidotaceae</taxon>
        <taxon>Crepidotus</taxon>
    </lineage>
</organism>
<dbReference type="EMBL" id="MU157828">
    <property type="protein sequence ID" value="KAF9533448.1"/>
    <property type="molecule type" value="Genomic_DNA"/>
</dbReference>
<feature type="region of interest" description="Disordered" evidence="9">
    <location>
        <begin position="486"/>
        <end position="516"/>
    </location>
</feature>
<dbReference type="Proteomes" id="UP000807306">
    <property type="component" value="Unassembled WGS sequence"/>
</dbReference>
<dbReference type="GO" id="GO:0001006">
    <property type="term" value="F:RNA polymerase III type 3 promoter sequence-specific DNA binding"/>
    <property type="evidence" value="ECO:0007669"/>
    <property type="project" value="TreeGrafter"/>
</dbReference>
<dbReference type="GO" id="GO:0008270">
    <property type="term" value="F:zinc ion binding"/>
    <property type="evidence" value="ECO:0007669"/>
    <property type="project" value="UniProtKB-KW"/>
</dbReference>
<keyword evidence="5" id="KW-0862">Zinc</keyword>
<evidence type="ECO:0000256" key="6">
    <source>
        <dbReference type="ARBA" id="ARBA00023015"/>
    </source>
</evidence>
<sequence>MPRTTECLQCGAGTEWNDEVGSAVCLSCGSLVDPSQSVLTNVLFENHDSNEFSLLDSAAAPALKSLRSGNNWDLAGQGKEARDRRNSFAIVEFIKSLAICLNAPGLSPRAMSLFNQAKSIAKFSWGRKAKLVAGACFAIALRESNRPDALLDISSVLSLPKNSVTREFTSVASILGLSMALVDPSTHIPNIQSHLTSEGLSSLPPALTKPLRALCLRSVANTAVSLSRLFIRLSADHDILRLPVPATACGIFILALEAENRGPLGLLGDLAHCLGNRYQISKSVVMTRYKTLQDEVASWVENVPWCDKYIPKKGRALVSKRLVVARGLKDVIKFQDEIWERKVKPSLNLEVNEEECDESHDEEADVLPRRPAQPPTQSKAPKALRQAQEFLLNPLASSTSSRWTRSRLTPTEAPLSLATYLLLNPSLTSTRLPTRLQLLATLRGGATEDRISDDELFADGELDRLLRSDTEVAHLREVFGWSEGDALANDENNEQNNKTGRPKSKRKRTDDSVEDPSDVEALGILSGSALRPYKKSRLNTEAFAQFMTEDCASLGDTQDFDELGMMGLSEAVNALDEILQNGNDSGDEDQSMAFQLSKLSPQRRVVPRILPHNKLPMECSSVNTEQEQGEVILDSWRPPSPGSGVTFNDSCYEEEYD</sequence>
<gene>
    <name evidence="10" type="ORF">CPB83DRAFT_831956</name>
</gene>
<evidence type="ECO:0000256" key="3">
    <source>
        <dbReference type="ARBA" id="ARBA00022723"/>
    </source>
</evidence>
<proteinExistence type="inferred from homology"/>
<dbReference type="CDD" id="cd00043">
    <property type="entry name" value="CYCLIN_SF"/>
    <property type="match status" value="1"/>
</dbReference>
<protein>
    <recommendedName>
        <fullName evidence="12">B-related factor 1</fullName>
    </recommendedName>
</protein>
<feature type="region of interest" description="Disordered" evidence="9">
    <location>
        <begin position="351"/>
        <end position="382"/>
    </location>
</feature>
<dbReference type="OrthoDB" id="2527864at2759"/>
<comment type="similarity">
    <text evidence="2">Belongs to the TFIIB family.</text>
</comment>
<dbReference type="GO" id="GO:0070897">
    <property type="term" value="P:transcription preinitiation complex assembly"/>
    <property type="evidence" value="ECO:0007669"/>
    <property type="project" value="InterPro"/>
</dbReference>
<dbReference type="GO" id="GO:0000995">
    <property type="term" value="F:RNA polymerase III general transcription initiation factor activity"/>
    <property type="evidence" value="ECO:0007669"/>
    <property type="project" value="TreeGrafter"/>
</dbReference>
<evidence type="ECO:0000256" key="4">
    <source>
        <dbReference type="ARBA" id="ARBA00022771"/>
    </source>
</evidence>
<comment type="subcellular location">
    <subcellularLocation>
        <location evidence="1">Nucleus</location>
    </subcellularLocation>
</comment>
<dbReference type="GO" id="GO:0097550">
    <property type="term" value="C:transcription preinitiation complex"/>
    <property type="evidence" value="ECO:0007669"/>
    <property type="project" value="TreeGrafter"/>
</dbReference>
<comment type="caution">
    <text evidence="10">The sequence shown here is derived from an EMBL/GenBank/DDBJ whole genome shotgun (WGS) entry which is preliminary data.</text>
</comment>
<dbReference type="GO" id="GO:0005634">
    <property type="term" value="C:nucleus"/>
    <property type="evidence" value="ECO:0007669"/>
    <property type="project" value="UniProtKB-SubCell"/>
</dbReference>
<keyword evidence="4" id="KW-0863">Zinc-finger</keyword>
<evidence type="ECO:0000313" key="11">
    <source>
        <dbReference type="Proteomes" id="UP000807306"/>
    </source>
</evidence>
<dbReference type="PANTHER" id="PTHR11618:SF4">
    <property type="entry name" value="TRANSCRIPTION FACTOR IIIB 90 KDA SUBUNIT"/>
    <property type="match status" value="1"/>
</dbReference>
<evidence type="ECO:0000256" key="7">
    <source>
        <dbReference type="ARBA" id="ARBA00023163"/>
    </source>
</evidence>
<dbReference type="PANTHER" id="PTHR11618">
    <property type="entry name" value="TRANSCRIPTION INITIATION FACTOR IIB-RELATED"/>
    <property type="match status" value="1"/>
</dbReference>
<evidence type="ECO:0000256" key="5">
    <source>
        <dbReference type="ARBA" id="ARBA00022833"/>
    </source>
</evidence>
<evidence type="ECO:0008006" key="12">
    <source>
        <dbReference type="Google" id="ProtNLM"/>
    </source>
</evidence>